<dbReference type="SUPFAM" id="SSF90209">
    <property type="entry name" value="Ran binding protein zinc finger-like"/>
    <property type="match status" value="1"/>
</dbReference>
<dbReference type="EMBL" id="OOIL02001857">
    <property type="protein sequence ID" value="VFQ78792.1"/>
    <property type="molecule type" value="Genomic_DNA"/>
</dbReference>
<protein>
    <recommendedName>
        <fullName evidence="5">RanBP2-type domain-containing protein</fullName>
    </recommendedName>
</protein>
<keyword evidence="2 4" id="KW-0863">Zinc-finger</keyword>
<dbReference type="Gene3D" id="4.10.1060.10">
    <property type="entry name" value="Zinc finger, RanBP2-type"/>
    <property type="match status" value="1"/>
</dbReference>
<evidence type="ECO:0000256" key="3">
    <source>
        <dbReference type="ARBA" id="ARBA00022833"/>
    </source>
</evidence>
<dbReference type="PROSITE" id="PS50199">
    <property type="entry name" value="ZF_RANBP2_2"/>
    <property type="match status" value="1"/>
</dbReference>
<evidence type="ECO:0000256" key="2">
    <source>
        <dbReference type="ARBA" id="ARBA00022771"/>
    </source>
</evidence>
<keyword evidence="7" id="KW-1185">Reference proteome</keyword>
<evidence type="ECO:0000256" key="4">
    <source>
        <dbReference type="PROSITE-ProRule" id="PRU00322"/>
    </source>
</evidence>
<evidence type="ECO:0000256" key="1">
    <source>
        <dbReference type="ARBA" id="ARBA00022723"/>
    </source>
</evidence>
<dbReference type="PANTHER" id="PTHR23111">
    <property type="entry name" value="ZINC FINGER PROTEIN"/>
    <property type="match status" value="1"/>
</dbReference>
<dbReference type="GO" id="GO:0003729">
    <property type="term" value="F:mRNA binding"/>
    <property type="evidence" value="ECO:0007669"/>
    <property type="project" value="TreeGrafter"/>
</dbReference>
<dbReference type="InterPro" id="IPR001876">
    <property type="entry name" value="Znf_RanBP2"/>
</dbReference>
<dbReference type="AlphaFoldDB" id="A0A484LQK3"/>
<dbReference type="GO" id="GO:0008270">
    <property type="term" value="F:zinc ion binding"/>
    <property type="evidence" value="ECO:0007669"/>
    <property type="project" value="UniProtKB-KW"/>
</dbReference>
<reference evidence="6 7" key="1">
    <citation type="submission" date="2018-04" db="EMBL/GenBank/DDBJ databases">
        <authorList>
            <person name="Vogel A."/>
        </authorList>
    </citation>
    <scope>NUCLEOTIDE SEQUENCE [LARGE SCALE GENOMIC DNA]</scope>
</reference>
<dbReference type="PANTHER" id="PTHR23111:SF23">
    <property type="entry name" value="RAN BP2_NZF ZINC FINGER-LIKE SUPERFAMILY PROTEIN"/>
    <property type="match status" value="1"/>
</dbReference>
<organism evidence="6 7">
    <name type="scientific">Cuscuta campestris</name>
    <dbReference type="NCBI Taxonomy" id="132261"/>
    <lineage>
        <taxon>Eukaryota</taxon>
        <taxon>Viridiplantae</taxon>
        <taxon>Streptophyta</taxon>
        <taxon>Embryophyta</taxon>
        <taxon>Tracheophyta</taxon>
        <taxon>Spermatophyta</taxon>
        <taxon>Magnoliopsida</taxon>
        <taxon>eudicotyledons</taxon>
        <taxon>Gunneridae</taxon>
        <taxon>Pentapetalae</taxon>
        <taxon>asterids</taxon>
        <taxon>lamiids</taxon>
        <taxon>Solanales</taxon>
        <taxon>Convolvulaceae</taxon>
        <taxon>Cuscuteae</taxon>
        <taxon>Cuscuta</taxon>
        <taxon>Cuscuta subgen. Grammica</taxon>
        <taxon>Cuscuta sect. Cleistogrammica</taxon>
    </lineage>
</organism>
<sequence>MKTTAMGVSLRRQVIWGFTYVKARWSSTQEIAENHRDSPTNVQLKPGEWLCTNCNFLNFARNIKCNFLNFAKNSRCLQCKENPPKRLLHPGEWFNYINFRRNMVCLKCDHRRHRASHSVTFDLSFDWIFCRRRNWPLLGRLQGLVSEVKTCARESVILGLRLSPEGSYLHRIEAIFGQDAKHNYS</sequence>
<dbReference type="Proteomes" id="UP000595140">
    <property type="component" value="Unassembled WGS sequence"/>
</dbReference>
<keyword evidence="3" id="KW-0862">Zinc</keyword>
<dbReference type="GO" id="GO:0005737">
    <property type="term" value="C:cytoplasm"/>
    <property type="evidence" value="ECO:0007669"/>
    <property type="project" value="TreeGrafter"/>
</dbReference>
<dbReference type="OrthoDB" id="448399at2759"/>
<gene>
    <name evidence="6" type="ORF">CCAM_LOCUS20568</name>
</gene>
<keyword evidence="1" id="KW-0479">Metal-binding</keyword>
<feature type="domain" description="RanBP2-type" evidence="5">
    <location>
        <begin position="45"/>
        <end position="74"/>
    </location>
</feature>
<evidence type="ECO:0000313" key="7">
    <source>
        <dbReference type="Proteomes" id="UP000595140"/>
    </source>
</evidence>
<evidence type="ECO:0000313" key="6">
    <source>
        <dbReference type="EMBL" id="VFQ78792.1"/>
    </source>
</evidence>
<name>A0A484LQK3_9ASTE</name>
<accession>A0A484LQK3</accession>
<evidence type="ECO:0000259" key="5">
    <source>
        <dbReference type="PROSITE" id="PS50199"/>
    </source>
</evidence>
<proteinExistence type="predicted"/>
<dbReference type="InterPro" id="IPR036443">
    <property type="entry name" value="Znf_RanBP2_sf"/>
</dbReference>